<feature type="binding site" evidence="8">
    <location>
        <position position="110"/>
    </location>
    <ligand>
        <name>Mn(2+)</name>
        <dbReference type="ChEBI" id="CHEBI:29035"/>
    </ligand>
</feature>
<dbReference type="PRINTS" id="PR00325">
    <property type="entry name" value="GERMIN"/>
</dbReference>
<dbReference type="InterPro" id="IPR014710">
    <property type="entry name" value="RmlC-like_jellyroll"/>
</dbReference>
<accession>A0A9D4ZGG7</accession>
<proteinExistence type="inferred from homology"/>
<keyword evidence="10" id="KW-1133">Transmembrane helix</keyword>
<feature type="binding site" evidence="7">
    <location>
        <position position="105"/>
    </location>
    <ligand>
        <name>oxalate</name>
        <dbReference type="ChEBI" id="CHEBI:30623"/>
    </ligand>
</feature>
<dbReference type="InterPro" id="IPR006045">
    <property type="entry name" value="Cupin_1"/>
</dbReference>
<feature type="binding site" evidence="7">
    <location>
        <position position="100"/>
    </location>
    <ligand>
        <name>oxalate</name>
        <dbReference type="ChEBI" id="CHEBI:30623"/>
    </ligand>
</feature>
<feature type="binding site" evidence="8">
    <location>
        <position position="105"/>
    </location>
    <ligand>
        <name>Mn(2+)</name>
        <dbReference type="ChEBI" id="CHEBI:29035"/>
    </ligand>
</feature>
<dbReference type="EMBL" id="JABFUD020000013">
    <property type="protein sequence ID" value="KAI5071906.1"/>
    <property type="molecule type" value="Genomic_DNA"/>
</dbReference>
<dbReference type="GO" id="GO:0030145">
    <property type="term" value="F:manganese ion binding"/>
    <property type="evidence" value="ECO:0007669"/>
    <property type="project" value="UniProtKB-UniRule"/>
</dbReference>
<keyword evidence="10" id="KW-0472">Membrane</keyword>
<evidence type="ECO:0000259" key="11">
    <source>
        <dbReference type="SMART" id="SM00835"/>
    </source>
</evidence>
<sequence length="179" mass="19467">MVEDVRRMVVGYLLVATIVVVVMAMSERGVAIGDGKTGEEPEVKILEHSWNYKSSVLSNSGGFRDGLQTSTKIADAMAFRALRGESLSMARVDFGPKGLNPPHKHPNATEVLYVLQGSLLVGFIQTVNNTLFQQVLSNGDLFVFPRSLVHYQLNMDINKPAMTLSAFNSAIPGISQTAN</sequence>
<evidence type="ECO:0000313" key="12">
    <source>
        <dbReference type="EMBL" id="KAI5071906.1"/>
    </source>
</evidence>
<dbReference type="InterPro" id="IPR001929">
    <property type="entry name" value="Germin"/>
</dbReference>
<dbReference type="SUPFAM" id="SSF51182">
    <property type="entry name" value="RmlC-like cupins"/>
    <property type="match status" value="1"/>
</dbReference>
<evidence type="ECO:0000256" key="3">
    <source>
        <dbReference type="ARBA" id="ARBA00022523"/>
    </source>
</evidence>
<organism evidence="12 13">
    <name type="scientific">Adiantum capillus-veneris</name>
    <name type="common">Maidenhair fern</name>
    <dbReference type="NCBI Taxonomy" id="13818"/>
    <lineage>
        <taxon>Eukaryota</taxon>
        <taxon>Viridiplantae</taxon>
        <taxon>Streptophyta</taxon>
        <taxon>Embryophyta</taxon>
        <taxon>Tracheophyta</taxon>
        <taxon>Polypodiopsida</taxon>
        <taxon>Polypodiidae</taxon>
        <taxon>Polypodiales</taxon>
        <taxon>Pteridineae</taxon>
        <taxon>Pteridaceae</taxon>
        <taxon>Vittarioideae</taxon>
        <taxon>Adiantum</taxon>
    </lineage>
</organism>
<feature type="binding site" evidence="8">
    <location>
        <position position="103"/>
    </location>
    <ligand>
        <name>Mn(2+)</name>
        <dbReference type="ChEBI" id="CHEBI:29035"/>
    </ligand>
</feature>
<dbReference type="GO" id="GO:0048046">
    <property type="term" value="C:apoplast"/>
    <property type="evidence" value="ECO:0007669"/>
    <property type="project" value="UniProtKB-SubCell"/>
</dbReference>
<dbReference type="Gene3D" id="2.60.120.10">
    <property type="entry name" value="Jelly Rolls"/>
    <property type="match status" value="1"/>
</dbReference>
<evidence type="ECO:0000256" key="6">
    <source>
        <dbReference type="ARBA" id="ARBA00023211"/>
    </source>
</evidence>
<comment type="subcellular location">
    <subcellularLocation>
        <location evidence="1 9">Secreted</location>
        <location evidence="1 9">Extracellular space</location>
        <location evidence="1 9">Apoplast</location>
    </subcellularLocation>
</comment>
<evidence type="ECO:0000256" key="1">
    <source>
        <dbReference type="ARBA" id="ARBA00004271"/>
    </source>
</evidence>
<evidence type="ECO:0000256" key="4">
    <source>
        <dbReference type="ARBA" id="ARBA00022525"/>
    </source>
</evidence>
<dbReference type="PANTHER" id="PTHR31238">
    <property type="entry name" value="GERMIN-LIKE PROTEIN SUBFAMILY 3 MEMBER 3"/>
    <property type="match status" value="1"/>
</dbReference>
<dbReference type="SMART" id="SM00835">
    <property type="entry name" value="Cupin_1"/>
    <property type="match status" value="1"/>
</dbReference>
<evidence type="ECO:0000313" key="13">
    <source>
        <dbReference type="Proteomes" id="UP000886520"/>
    </source>
</evidence>
<feature type="binding site" evidence="7">
    <location>
        <position position="110"/>
    </location>
    <ligand>
        <name>oxalate</name>
        <dbReference type="ChEBI" id="CHEBI:30623"/>
    </ligand>
</feature>
<protein>
    <recommendedName>
        <fullName evidence="9">Germin-like protein</fullName>
    </recommendedName>
</protein>
<keyword evidence="13" id="KW-1185">Reference proteome</keyword>
<name>A0A9D4ZGG7_ADICA</name>
<reference evidence="12" key="1">
    <citation type="submission" date="2021-01" db="EMBL/GenBank/DDBJ databases">
        <title>Adiantum capillus-veneris genome.</title>
        <authorList>
            <person name="Fang Y."/>
            <person name="Liao Q."/>
        </authorList>
    </citation>
    <scope>NUCLEOTIDE SEQUENCE</scope>
    <source>
        <strain evidence="12">H3</strain>
        <tissue evidence="12">Leaf</tissue>
    </source>
</reference>
<feature type="binding site" evidence="8">
    <location>
        <position position="150"/>
    </location>
    <ligand>
        <name>Mn(2+)</name>
        <dbReference type="ChEBI" id="CHEBI:29035"/>
    </ligand>
</feature>
<comment type="caution">
    <text evidence="12">The sequence shown here is derived from an EMBL/GenBank/DDBJ whole genome shotgun (WGS) entry which is preliminary data.</text>
</comment>
<dbReference type="Proteomes" id="UP000886520">
    <property type="component" value="Chromosome 13"/>
</dbReference>
<dbReference type="CDD" id="cd02241">
    <property type="entry name" value="cupin_OxOx"/>
    <property type="match status" value="1"/>
</dbReference>
<evidence type="ECO:0000256" key="8">
    <source>
        <dbReference type="PIRSR" id="PIRSR601929-2"/>
    </source>
</evidence>
<evidence type="ECO:0000256" key="9">
    <source>
        <dbReference type="RuleBase" id="RU366015"/>
    </source>
</evidence>
<dbReference type="InterPro" id="IPR019780">
    <property type="entry name" value="Germin_Mn-BS"/>
</dbReference>
<keyword evidence="6 7" id="KW-0464">Manganese</keyword>
<keyword evidence="5 7" id="KW-0479">Metal-binding</keyword>
<evidence type="ECO:0000256" key="10">
    <source>
        <dbReference type="SAM" id="Phobius"/>
    </source>
</evidence>
<dbReference type="Pfam" id="PF00190">
    <property type="entry name" value="Cupin_1"/>
    <property type="match status" value="1"/>
</dbReference>
<dbReference type="OrthoDB" id="1546383at2759"/>
<gene>
    <name evidence="12" type="ORF">GOP47_0014157</name>
</gene>
<evidence type="ECO:0000256" key="5">
    <source>
        <dbReference type="ARBA" id="ARBA00022723"/>
    </source>
</evidence>
<evidence type="ECO:0000256" key="7">
    <source>
        <dbReference type="PIRSR" id="PIRSR601929-1"/>
    </source>
</evidence>
<keyword evidence="10" id="KW-0812">Transmembrane</keyword>
<dbReference type="PROSITE" id="PS00725">
    <property type="entry name" value="GERMIN"/>
    <property type="match status" value="1"/>
</dbReference>
<evidence type="ECO:0000256" key="2">
    <source>
        <dbReference type="ARBA" id="ARBA00007456"/>
    </source>
</evidence>
<dbReference type="InterPro" id="IPR011051">
    <property type="entry name" value="RmlC_Cupin_sf"/>
</dbReference>
<dbReference type="AlphaFoldDB" id="A0A9D4ZGG7"/>
<keyword evidence="3 9" id="KW-0052">Apoplast</keyword>
<feature type="domain" description="Cupin type-1" evidence="11">
    <location>
        <begin position="61"/>
        <end position="179"/>
    </location>
</feature>
<keyword evidence="4 9" id="KW-0964">Secreted</keyword>
<feature type="transmembrane region" description="Helical" evidence="10">
    <location>
        <begin position="9"/>
        <end position="26"/>
    </location>
</feature>
<comment type="similarity">
    <text evidence="2 9">Belongs to the germin family.</text>
</comment>